<feature type="compositionally biased region" description="Basic and acidic residues" evidence="1">
    <location>
        <begin position="93"/>
        <end position="107"/>
    </location>
</feature>
<feature type="compositionally biased region" description="Polar residues" evidence="1">
    <location>
        <begin position="18"/>
        <end position="34"/>
    </location>
</feature>
<feature type="compositionally biased region" description="Polar residues" evidence="1">
    <location>
        <begin position="252"/>
        <end position="263"/>
    </location>
</feature>
<proteinExistence type="predicted"/>
<evidence type="ECO:0000313" key="3">
    <source>
        <dbReference type="EMBL" id="CAH2353725.1"/>
    </source>
</evidence>
<dbReference type="Proteomes" id="UP000837801">
    <property type="component" value="Unassembled WGS sequence"/>
</dbReference>
<feature type="region of interest" description="Disordered" evidence="1">
    <location>
        <begin position="1369"/>
        <end position="1419"/>
    </location>
</feature>
<feature type="domain" description="DUF3020" evidence="2">
    <location>
        <begin position="1002"/>
        <end position="1050"/>
    </location>
</feature>
<feature type="region of interest" description="Disordered" evidence="1">
    <location>
        <begin position="1"/>
        <end position="52"/>
    </location>
</feature>
<accession>A0A9P0VZL8</accession>
<reference evidence="3" key="1">
    <citation type="submission" date="2022-03" db="EMBL/GenBank/DDBJ databases">
        <authorList>
            <person name="Legras J.-L."/>
            <person name="Devillers H."/>
            <person name="Grondin C."/>
        </authorList>
    </citation>
    <scope>NUCLEOTIDE SEQUENCE</scope>
    <source>
        <strain evidence="3">CLIB 1423</strain>
    </source>
</reference>
<evidence type="ECO:0000256" key="1">
    <source>
        <dbReference type="SAM" id="MobiDB-lite"/>
    </source>
</evidence>
<feature type="compositionally biased region" description="Basic and acidic residues" evidence="1">
    <location>
        <begin position="114"/>
        <end position="129"/>
    </location>
</feature>
<feature type="compositionally biased region" description="Basic and acidic residues" evidence="1">
    <location>
        <begin position="1061"/>
        <end position="1074"/>
    </location>
</feature>
<feature type="compositionally biased region" description="Low complexity" evidence="1">
    <location>
        <begin position="1079"/>
        <end position="1099"/>
    </location>
</feature>
<feature type="region of interest" description="Disordered" evidence="1">
    <location>
        <begin position="451"/>
        <end position="476"/>
    </location>
</feature>
<feature type="compositionally biased region" description="Low complexity" evidence="1">
    <location>
        <begin position="1317"/>
        <end position="1338"/>
    </location>
</feature>
<feature type="region of interest" description="Disordered" evidence="1">
    <location>
        <begin position="80"/>
        <end position="303"/>
    </location>
</feature>
<sequence>MAANDESGDGNDVHINHDYTSNADISGEYTANENGHSDAGTVGDDDNKQKIDRFVDQDDLDLQNAIGDVFGQFDFGQLGEEVKDEISGPVQQGKDEHEHEDEHRHDDSQDEQLQLEHGHIRDGEIKDYSASRQQEVQDGPSGGLEEHRSIVQVQEQDTEAHDKHPDEPPEQEGTAGSEDVEGNHTNSVDDDFDLSAAIGDAFAMVSGEQDSGEVKEEVKERGSTDDVTASHHHSDQSDGELDLEAVIGNAFESLTGNGEQSNPEEGDTNKEHVEITKPAASQEEELHSAPNKEPSSHHITAPIPVVVNSSGSFLHEDLDLESAIGDAFKEINEKSHEDPTVHDLDQENDHRGEDNHDLGHSNFNEHNHEHSHDHEEDLDLENAIGNAFKSLSEQQPEENHSQTVTSQNEPPRPKQSNSSLPISDNGKTEEEKDLDIESAISEAFKSAIKPYDPSAGRLTSNEQPQSLLQQHTEPQSQSLAGDLSFVVQNLVSQISNNNEAISTSNASQNNSIPEDILQELALEITNQVQDHGNQNKKKQPQLLTDMPQIDDNVLAHFQNEAYKDEQGKDDTGNTSGKIDSNSLQAALATVVRNAIESNSTTLGDNNARQRSILGVDPTRRRDSITSNVNDGTVGGGADLDQLRMNDILQNAFNMAMENPQDLLSNLDMDEENLANASSTGVAASNSAVAAALAKLSHPIPSSTTTFLESLNRSQDIELGGSNKRTERIAAVAKNLMNAISDNGTGNGSGERKKSLSIAETLALHRSSMTGGPRRDYSSIESIEEVLRSEQQRTGSVSATAGYPNNPYMSLVNNSQLSNALSSLSSHINSGSTGGETNLLNVIRQMTNSLSSNKLQGYTFLGSTIGSGAHTSANVPTAEEIVASYKDKSESLSVMTQSLQLAKNFLESSQSIDSDNQAISVIDNVLGLFNTKTSTNQFEPIVTRMEAVDLADLKPDAISSIRDSVISSVSNFTNSKHWRMSSLLGEKPKSDTPEYKERIRMENRERKKRWREENAERNKDNDLRSRVLKRASAMFGDLDSFEKKSWVDDEFNKRREKRIAKQKKEDQERRSKNEYFGDPGVENGSSNGSTGVGSAASGEGNKSEDDNPLIHDSILVKNVTDTFNILSGSTSKVEPSAALAATSVATATIAALYAKTHGILDLQQVSSAVCSILSSLMDNTGQKERLLSLSRGISSNFKSTRASNNSFEKSSGITSPSATTPGEGLLNKISSTIRNFASPSSNASDGSNILDLENMKISTTKRKSVDYLGSDPKRLARSVSIGDSRKSVFEQASQLLNANPMKMPQYKKPITLQEQESENSSGQSALSNSSAQSVSSALTNSTTSINTDMYEKTTPTLTAPAVSPFISNKVASSASQVKPPTLGLRKPGSFQRPAFSKPEPRKSGTGIGFPSLYSASFKSK</sequence>
<evidence type="ECO:0000259" key="2">
    <source>
        <dbReference type="Pfam" id="PF11223"/>
    </source>
</evidence>
<keyword evidence="4" id="KW-1185">Reference proteome</keyword>
<feature type="compositionally biased region" description="Basic and acidic residues" evidence="1">
    <location>
        <begin position="212"/>
        <end position="236"/>
    </location>
</feature>
<feature type="compositionally biased region" description="Basic and acidic residues" evidence="1">
    <location>
        <begin position="158"/>
        <end position="167"/>
    </location>
</feature>
<dbReference type="Pfam" id="PF11223">
    <property type="entry name" value="DUF3020"/>
    <property type="match status" value="1"/>
</dbReference>
<dbReference type="InterPro" id="IPR021386">
    <property type="entry name" value="SPP41_DUF3020"/>
</dbReference>
<feature type="compositionally biased region" description="Polar residues" evidence="1">
    <location>
        <begin position="1199"/>
        <end position="1219"/>
    </location>
</feature>
<name>A0A9P0VZL8_9ASCO</name>
<protein>
    <recommendedName>
        <fullName evidence="2">DUF3020 domain-containing protein</fullName>
    </recommendedName>
</protein>
<feature type="compositionally biased region" description="Polar residues" evidence="1">
    <location>
        <begin position="457"/>
        <end position="476"/>
    </location>
</feature>
<gene>
    <name evidence="3" type="ORF">CLIB1423_12S01552</name>
</gene>
<dbReference type="EMBL" id="CAKXYY010000012">
    <property type="protein sequence ID" value="CAH2353725.1"/>
    <property type="molecule type" value="Genomic_DNA"/>
</dbReference>
<feature type="region of interest" description="Disordered" evidence="1">
    <location>
        <begin position="1057"/>
        <end position="1107"/>
    </location>
</feature>
<feature type="region of interest" description="Disordered" evidence="1">
    <location>
        <begin position="1311"/>
        <end position="1338"/>
    </location>
</feature>
<evidence type="ECO:0000313" key="4">
    <source>
        <dbReference type="Proteomes" id="UP000837801"/>
    </source>
</evidence>
<organism evidence="3 4">
    <name type="scientific">[Candida] railenensis</name>
    <dbReference type="NCBI Taxonomy" id="45579"/>
    <lineage>
        <taxon>Eukaryota</taxon>
        <taxon>Fungi</taxon>
        <taxon>Dikarya</taxon>
        <taxon>Ascomycota</taxon>
        <taxon>Saccharomycotina</taxon>
        <taxon>Pichiomycetes</taxon>
        <taxon>Debaryomycetaceae</taxon>
        <taxon>Kurtzmaniella</taxon>
    </lineage>
</organism>
<dbReference type="OrthoDB" id="5595797at2759"/>
<comment type="caution">
    <text evidence="3">The sequence shown here is derived from an EMBL/GenBank/DDBJ whole genome shotgun (WGS) entry which is preliminary data.</text>
</comment>
<feature type="compositionally biased region" description="Basic and acidic residues" evidence="1">
    <location>
        <begin position="329"/>
        <end position="375"/>
    </location>
</feature>
<feature type="region of interest" description="Disordered" evidence="1">
    <location>
        <begin position="1199"/>
        <end position="1224"/>
    </location>
</feature>
<feature type="region of interest" description="Disordered" evidence="1">
    <location>
        <begin position="329"/>
        <end position="433"/>
    </location>
</feature>
<feature type="compositionally biased region" description="Polar residues" evidence="1">
    <location>
        <begin position="401"/>
        <end position="422"/>
    </location>
</feature>